<gene>
    <name evidence="10" type="ORF">AFUS01_LOCUS42997</name>
</gene>
<dbReference type="PANTHER" id="PTHR13924:SF10">
    <property type="entry name" value="TRANSFORMING ACIDIC COILED-COIL PROTEIN, ISOFORM K"/>
    <property type="match status" value="1"/>
</dbReference>
<dbReference type="InterPro" id="IPR007707">
    <property type="entry name" value="TACC_C"/>
</dbReference>
<sequence>MHHSKFWARGRMTVRERAEPVHTDVQDIPRTCNTEDYSEPLSPKQSADAPDNQSEESEILKLRDALEHQARSYHSKLEQRTLRLNEIEATIIAAAKKLESHQQSGRVMKEYEKSIATLENEIDRVKRQIAKTTQDRSKIIEERDVAADDLRRAELAFSDLHSKYEKAKQIVSNFKKNEEILLNRYDVMKLKLEHRDAKLKYLQDSVEDVFQRMKLDYESRIKSEDVEGNRIRAQLRKLELRMSTIEKDLEQKEKENSQLSHLCDDLIKGQRN</sequence>
<dbReference type="EMBL" id="CAJVCH010569851">
    <property type="protein sequence ID" value="CAG7833364.1"/>
    <property type="molecule type" value="Genomic_DNA"/>
</dbReference>
<feature type="domain" description="Transforming acidic coiled-coil-containing protein C-terminal" evidence="9">
    <location>
        <begin position="78"/>
        <end position="267"/>
    </location>
</feature>
<evidence type="ECO:0000256" key="3">
    <source>
        <dbReference type="ARBA" id="ARBA00022490"/>
    </source>
</evidence>
<evidence type="ECO:0000256" key="7">
    <source>
        <dbReference type="SAM" id="Coils"/>
    </source>
</evidence>
<evidence type="ECO:0000256" key="4">
    <source>
        <dbReference type="ARBA" id="ARBA00022553"/>
    </source>
</evidence>
<organism evidence="10 11">
    <name type="scientific">Allacma fusca</name>
    <dbReference type="NCBI Taxonomy" id="39272"/>
    <lineage>
        <taxon>Eukaryota</taxon>
        <taxon>Metazoa</taxon>
        <taxon>Ecdysozoa</taxon>
        <taxon>Arthropoda</taxon>
        <taxon>Hexapoda</taxon>
        <taxon>Collembola</taxon>
        <taxon>Symphypleona</taxon>
        <taxon>Sminthuridae</taxon>
        <taxon>Allacma</taxon>
    </lineage>
</organism>
<dbReference type="InterPro" id="IPR039915">
    <property type="entry name" value="TACC"/>
</dbReference>
<feature type="coiled-coil region" evidence="7">
    <location>
        <begin position="235"/>
        <end position="262"/>
    </location>
</feature>
<dbReference type="Pfam" id="PF05010">
    <property type="entry name" value="TACC_C"/>
    <property type="match status" value="1"/>
</dbReference>
<feature type="region of interest" description="Disordered" evidence="8">
    <location>
        <begin position="15"/>
        <end position="57"/>
    </location>
</feature>
<comment type="caution">
    <text evidence="10">The sequence shown here is derived from an EMBL/GenBank/DDBJ whole genome shotgun (WGS) entry which is preliminary data.</text>
</comment>
<feature type="coiled-coil region" evidence="7">
    <location>
        <begin position="84"/>
        <end position="142"/>
    </location>
</feature>
<keyword evidence="5 7" id="KW-0175">Coiled coil</keyword>
<dbReference type="OrthoDB" id="10255048at2759"/>
<keyword evidence="3" id="KW-0963">Cytoplasm</keyword>
<reference evidence="10" key="1">
    <citation type="submission" date="2021-06" db="EMBL/GenBank/DDBJ databases">
        <authorList>
            <person name="Hodson N. C."/>
            <person name="Mongue J. A."/>
            <person name="Jaron S. K."/>
        </authorList>
    </citation>
    <scope>NUCLEOTIDE SEQUENCE</scope>
</reference>
<evidence type="ECO:0000259" key="9">
    <source>
        <dbReference type="Pfam" id="PF05010"/>
    </source>
</evidence>
<dbReference type="PANTHER" id="PTHR13924">
    <property type="entry name" value="TRANSFORMING ACIDIC COILED-COIL CONTAINING PROTEIN 1/2"/>
    <property type="match status" value="1"/>
</dbReference>
<protein>
    <recommendedName>
        <fullName evidence="9">Transforming acidic coiled-coil-containing protein C-terminal domain-containing protein</fullName>
    </recommendedName>
</protein>
<evidence type="ECO:0000256" key="8">
    <source>
        <dbReference type="SAM" id="MobiDB-lite"/>
    </source>
</evidence>
<proteinExistence type="inferred from homology"/>
<keyword evidence="6" id="KW-0206">Cytoskeleton</keyword>
<evidence type="ECO:0000256" key="5">
    <source>
        <dbReference type="ARBA" id="ARBA00023054"/>
    </source>
</evidence>
<accession>A0A8J2LHR6</accession>
<dbReference type="GO" id="GO:0005856">
    <property type="term" value="C:cytoskeleton"/>
    <property type="evidence" value="ECO:0007669"/>
    <property type="project" value="UniProtKB-SubCell"/>
</dbReference>
<dbReference type="AlphaFoldDB" id="A0A8J2LHR6"/>
<evidence type="ECO:0000256" key="1">
    <source>
        <dbReference type="ARBA" id="ARBA00004245"/>
    </source>
</evidence>
<keyword evidence="4" id="KW-0597">Phosphoprotein</keyword>
<keyword evidence="11" id="KW-1185">Reference proteome</keyword>
<name>A0A8J2LHR6_9HEXA</name>
<feature type="compositionally biased region" description="Basic and acidic residues" evidence="8">
    <location>
        <begin position="15"/>
        <end position="27"/>
    </location>
</feature>
<evidence type="ECO:0000313" key="11">
    <source>
        <dbReference type="Proteomes" id="UP000708208"/>
    </source>
</evidence>
<comment type="similarity">
    <text evidence="2">Belongs to the TACC family.</text>
</comment>
<evidence type="ECO:0000256" key="2">
    <source>
        <dbReference type="ARBA" id="ARBA00009423"/>
    </source>
</evidence>
<evidence type="ECO:0000256" key="6">
    <source>
        <dbReference type="ARBA" id="ARBA00023212"/>
    </source>
</evidence>
<dbReference type="GO" id="GO:0005737">
    <property type="term" value="C:cytoplasm"/>
    <property type="evidence" value="ECO:0007669"/>
    <property type="project" value="TreeGrafter"/>
</dbReference>
<evidence type="ECO:0000313" key="10">
    <source>
        <dbReference type="EMBL" id="CAG7833364.1"/>
    </source>
</evidence>
<dbReference type="Proteomes" id="UP000708208">
    <property type="component" value="Unassembled WGS sequence"/>
</dbReference>
<comment type="subcellular location">
    <subcellularLocation>
        <location evidence="1">Cytoplasm</location>
        <location evidence="1">Cytoskeleton</location>
    </subcellularLocation>
</comment>
<dbReference type="GO" id="GO:0007052">
    <property type="term" value="P:mitotic spindle organization"/>
    <property type="evidence" value="ECO:0007669"/>
    <property type="project" value="InterPro"/>
</dbReference>